<dbReference type="AlphaFoldDB" id="A0ABD5PHX3"/>
<dbReference type="EMBL" id="JBHSDS010000017">
    <property type="protein sequence ID" value="MFC4360512.1"/>
    <property type="molecule type" value="Genomic_DNA"/>
</dbReference>
<comment type="caution">
    <text evidence="2">The sequence shown here is derived from an EMBL/GenBank/DDBJ whole genome shotgun (WGS) entry which is preliminary data.</text>
</comment>
<feature type="transmembrane region" description="Helical" evidence="1">
    <location>
        <begin position="157"/>
        <end position="174"/>
    </location>
</feature>
<protein>
    <submittedName>
        <fullName evidence="2">Uncharacterized protein</fullName>
    </submittedName>
</protein>
<reference evidence="2 3" key="1">
    <citation type="journal article" date="2019" name="Int. J. Syst. Evol. Microbiol.">
        <title>The Global Catalogue of Microorganisms (GCM) 10K type strain sequencing project: providing services to taxonomists for standard genome sequencing and annotation.</title>
        <authorList>
            <consortium name="The Broad Institute Genomics Platform"/>
            <consortium name="The Broad Institute Genome Sequencing Center for Infectious Disease"/>
            <person name="Wu L."/>
            <person name="Ma J."/>
        </authorList>
    </citation>
    <scope>NUCLEOTIDE SEQUENCE [LARGE SCALE GENOMIC DNA]</scope>
    <source>
        <strain evidence="2 3">CGMCC 1.12553</strain>
    </source>
</reference>
<gene>
    <name evidence="2" type="ORF">ACFO0N_21405</name>
</gene>
<proteinExistence type="predicted"/>
<keyword evidence="1" id="KW-1133">Transmembrane helix</keyword>
<evidence type="ECO:0000313" key="3">
    <source>
        <dbReference type="Proteomes" id="UP001595921"/>
    </source>
</evidence>
<sequence length="182" mass="19053">MPTKRRIRRRASWFLTDLRSALAYPATTPRRFVLTAGLATATFVGLVFSTFPGYTVQMLSAGIVRYAATAFVALLETTYRSIGTVGVGLIVAYAVLTGVALLNVASQVKRTQVSGFSDLLGIVPGLLASGCASCGAGVLGLLGFAGALAAMPFHGNLLRLAGLLLLVFFLGRAGDPRQCRLA</sequence>
<evidence type="ECO:0000256" key="1">
    <source>
        <dbReference type="SAM" id="Phobius"/>
    </source>
</evidence>
<keyword evidence="3" id="KW-1185">Reference proteome</keyword>
<name>A0ABD5PHX3_9EURY</name>
<feature type="transmembrane region" description="Helical" evidence="1">
    <location>
        <begin position="33"/>
        <end position="51"/>
    </location>
</feature>
<accession>A0ABD5PHX3</accession>
<dbReference type="Proteomes" id="UP001595921">
    <property type="component" value="Unassembled WGS sequence"/>
</dbReference>
<organism evidence="2 3">
    <name type="scientific">Halobium salinum</name>
    <dbReference type="NCBI Taxonomy" id="1364940"/>
    <lineage>
        <taxon>Archaea</taxon>
        <taxon>Methanobacteriati</taxon>
        <taxon>Methanobacteriota</taxon>
        <taxon>Stenosarchaea group</taxon>
        <taxon>Halobacteria</taxon>
        <taxon>Halobacteriales</taxon>
        <taxon>Haloferacaceae</taxon>
        <taxon>Halobium</taxon>
    </lineage>
</organism>
<keyword evidence="1" id="KW-0812">Transmembrane</keyword>
<evidence type="ECO:0000313" key="2">
    <source>
        <dbReference type="EMBL" id="MFC4360512.1"/>
    </source>
</evidence>
<keyword evidence="1" id="KW-0472">Membrane</keyword>
<feature type="transmembrane region" description="Helical" evidence="1">
    <location>
        <begin position="126"/>
        <end position="151"/>
    </location>
</feature>
<feature type="transmembrane region" description="Helical" evidence="1">
    <location>
        <begin position="81"/>
        <end position="105"/>
    </location>
</feature>
<dbReference type="RefSeq" id="WP_267620762.1">
    <property type="nucleotide sequence ID" value="NZ_JAODIW010000005.1"/>
</dbReference>